<organism evidence="1 2">
    <name type="scientific">Modicella reniformis</name>
    <dbReference type="NCBI Taxonomy" id="1440133"/>
    <lineage>
        <taxon>Eukaryota</taxon>
        <taxon>Fungi</taxon>
        <taxon>Fungi incertae sedis</taxon>
        <taxon>Mucoromycota</taxon>
        <taxon>Mortierellomycotina</taxon>
        <taxon>Mortierellomycetes</taxon>
        <taxon>Mortierellales</taxon>
        <taxon>Mortierellaceae</taxon>
        <taxon>Modicella</taxon>
    </lineage>
</organism>
<evidence type="ECO:0000313" key="2">
    <source>
        <dbReference type="Proteomes" id="UP000749646"/>
    </source>
</evidence>
<accession>A0A9P6LSE6</accession>
<feature type="non-terminal residue" evidence="1">
    <location>
        <position position="1"/>
    </location>
</feature>
<protein>
    <submittedName>
        <fullName evidence="1">Uncharacterized protein</fullName>
    </submittedName>
</protein>
<dbReference type="SUPFAM" id="SSF82171">
    <property type="entry name" value="DPP6 N-terminal domain-like"/>
    <property type="match status" value="1"/>
</dbReference>
<gene>
    <name evidence="1" type="ORF">BGZ65_006246</name>
</gene>
<keyword evidence="2" id="KW-1185">Reference proteome</keyword>
<dbReference type="Proteomes" id="UP000749646">
    <property type="component" value="Unassembled WGS sequence"/>
</dbReference>
<dbReference type="AlphaFoldDB" id="A0A9P6LSE6"/>
<feature type="non-terminal residue" evidence="1">
    <location>
        <position position="1028"/>
    </location>
</feature>
<sequence length="1028" mass="115812">FTAEFKDLNVGHYVINWRVKLLKGFRIPNGLRFSVAVSYKAEPTDMSGSFDVTLSPEELEELGKGHPQGLDLDLTLEELVVIQPYERKTATQPNEREAAMQPHEWDVAIKLSLSNTESERRLEHLGLQVEFVEIRPFNADKEGKRSELPNKYIVKRAAKAIHENEAAGALSYWTLEPSGERAGIPIARLAWSKDSSFLVALSVKEKSAHITVWDMKSIQKIPEQTGDESVLHPSYATADISQETHHEIFNNLSIGLAISPKGDYVAIYQEPSIGQWKDGSKLDKCLSRIRVFNNPLAGWQKKPESYALDVDEIEQDETKLVPQSIPHRIFDSFIGYGAFLTEKENIHCEKNSLIYDSPCAKVSEVEISSSETKRPVIIMANTLFVACNGMYIDVFKEIPNERWTHIRAIRLTDLVPTLSRRITCKTMMETISSNTFMWLEDDGLCCTPWDLQKGSNVSYIFSTDNARSSASIFRGNCKMAISPDESIVVLARDDTLTTYYANSGIEISTKKYPGHSIEYVGFDGQRSQLFVIVQRSISLKLSSCILDPFNLTSQMKVNRVPVPIVGKTILAFFRDGLFNNKGLVCEADGNKINCYVSSEPDAVKVTKSKDTLANHSSVRNSRLENGFEYELKIGHHEKRFPDGDGSKYWIIGVEVVEESQGSNKVIFSFVSGPWMRVSTMDVSAPDDLMNVYFLPGGIHFVVAGMQTLQIWNFPTDEFDHFHIDFIWSRPRMKGDPYDPFGRAYKSELVGEHYHCVPQPKIYLDGITGNIEADFELRERTVPHHVIIPATGASKTQATFLYCARSIHLLSAAYVYSQHESKKTTTDSSQETITFEAHAEAIARFTLGHINRLLSKKDYNSLRLINGRQDTREPTLKWNVDPPNNPRPTAGPIAATSIARPGALTVRSLSFDEDSQKQPDEIVNILTLLLNYPALRDLNRAFIEGLLKPNSAGWIPHTDKSLNPIANAIMDTDDQLLKILIDYCIQCAKTYHPAYLTPVEQCFAKLQDRHPDIVTDLFRSTSYIPAHNH</sequence>
<comment type="caution">
    <text evidence="1">The sequence shown here is derived from an EMBL/GenBank/DDBJ whole genome shotgun (WGS) entry which is preliminary data.</text>
</comment>
<proteinExistence type="predicted"/>
<dbReference type="OrthoDB" id="2443168at2759"/>
<reference evidence="1" key="1">
    <citation type="journal article" date="2020" name="Fungal Divers.">
        <title>Resolving the Mortierellaceae phylogeny through synthesis of multi-gene phylogenetics and phylogenomics.</title>
        <authorList>
            <person name="Vandepol N."/>
            <person name="Liber J."/>
            <person name="Desiro A."/>
            <person name="Na H."/>
            <person name="Kennedy M."/>
            <person name="Barry K."/>
            <person name="Grigoriev I.V."/>
            <person name="Miller A.N."/>
            <person name="O'Donnell K."/>
            <person name="Stajich J.E."/>
            <person name="Bonito G."/>
        </authorList>
    </citation>
    <scope>NUCLEOTIDE SEQUENCE</scope>
    <source>
        <strain evidence="1">MES-2147</strain>
    </source>
</reference>
<evidence type="ECO:0000313" key="1">
    <source>
        <dbReference type="EMBL" id="KAF9928511.1"/>
    </source>
</evidence>
<name>A0A9P6LSE6_9FUNG</name>
<dbReference type="EMBL" id="JAAAHW010010244">
    <property type="protein sequence ID" value="KAF9928511.1"/>
    <property type="molecule type" value="Genomic_DNA"/>
</dbReference>